<keyword evidence="7 11" id="KW-0472">Membrane</keyword>
<dbReference type="GO" id="GO:0005886">
    <property type="term" value="C:plasma membrane"/>
    <property type="evidence" value="ECO:0007669"/>
    <property type="project" value="UniProtKB-SubCell"/>
</dbReference>
<proteinExistence type="inferred from homology"/>
<dbReference type="GO" id="GO:0046872">
    <property type="term" value="F:metal ion binding"/>
    <property type="evidence" value="ECO:0007669"/>
    <property type="project" value="UniProtKB-KW"/>
</dbReference>
<name>A0AAE2SCK4_9BACT</name>
<keyword evidence="13" id="KW-1185">Reference proteome</keyword>
<evidence type="ECO:0000256" key="2">
    <source>
        <dbReference type="ARBA" id="ARBA00022475"/>
    </source>
</evidence>
<dbReference type="GO" id="GO:0140114">
    <property type="term" value="P:cellular detoxification of fluoride"/>
    <property type="evidence" value="ECO:0007669"/>
    <property type="project" value="UniProtKB-UniRule"/>
</dbReference>
<evidence type="ECO:0000256" key="11">
    <source>
        <dbReference type="HAMAP-Rule" id="MF_00454"/>
    </source>
</evidence>
<keyword evidence="11" id="KW-0479">Metal-binding</keyword>
<evidence type="ECO:0000256" key="7">
    <source>
        <dbReference type="ARBA" id="ARBA00023136"/>
    </source>
</evidence>
<comment type="function">
    <text evidence="11">Fluoride-specific ion channel. Important for reducing fluoride concentration in the cell, thus reducing its toxicity.</text>
</comment>
<dbReference type="EMBL" id="JAENIG010000008">
    <property type="protein sequence ID" value="MBK1855721.1"/>
    <property type="molecule type" value="Genomic_DNA"/>
</dbReference>
<evidence type="ECO:0000256" key="8">
    <source>
        <dbReference type="ARBA" id="ARBA00023303"/>
    </source>
</evidence>
<evidence type="ECO:0000256" key="1">
    <source>
        <dbReference type="ARBA" id="ARBA00004651"/>
    </source>
</evidence>
<feature type="binding site" evidence="11">
    <location>
        <position position="82"/>
    </location>
    <ligand>
        <name>Na(+)</name>
        <dbReference type="ChEBI" id="CHEBI:29101"/>
        <note>structural</note>
    </ligand>
</feature>
<keyword evidence="11" id="KW-0813">Transport</keyword>
<comment type="caution">
    <text evidence="12">The sequence shown here is derived from an EMBL/GenBank/DDBJ whole genome shotgun (WGS) entry which is preliminary data.</text>
</comment>
<dbReference type="NCBIfam" id="TIGR00494">
    <property type="entry name" value="crcB"/>
    <property type="match status" value="1"/>
</dbReference>
<dbReference type="PANTHER" id="PTHR28259:SF1">
    <property type="entry name" value="FLUORIDE EXPORT PROTEIN 1-RELATED"/>
    <property type="match status" value="1"/>
</dbReference>
<evidence type="ECO:0000256" key="10">
    <source>
        <dbReference type="ARBA" id="ARBA00035585"/>
    </source>
</evidence>
<comment type="activity regulation">
    <text evidence="11">Na(+) is not transported, but it plays an essential structural role and its presence is essential for fluoride channel function.</text>
</comment>
<dbReference type="AlphaFoldDB" id="A0AAE2SCK4"/>
<feature type="binding site" evidence="11">
    <location>
        <position position="79"/>
    </location>
    <ligand>
        <name>Na(+)</name>
        <dbReference type="ChEBI" id="CHEBI:29101"/>
        <note>structural</note>
    </ligand>
</feature>
<evidence type="ECO:0000256" key="6">
    <source>
        <dbReference type="ARBA" id="ARBA00023065"/>
    </source>
</evidence>
<evidence type="ECO:0000256" key="3">
    <source>
        <dbReference type="ARBA" id="ARBA00022519"/>
    </source>
</evidence>
<dbReference type="Proteomes" id="UP000634206">
    <property type="component" value="Unassembled WGS sequence"/>
</dbReference>
<feature type="transmembrane region" description="Helical" evidence="11">
    <location>
        <begin position="37"/>
        <end position="60"/>
    </location>
</feature>
<evidence type="ECO:0000313" key="12">
    <source>
        <dbReference type="EMBL" id="MBK1855721.1"/>
    </source>
</evidence>
<dbReference type="HAMAP" id="MF_00454">
    <property type="entry name" value="FluC"/>
    <property type="match status" value="1"/>
</dbReference>
<dbReference type="Pfam" id="PF02537">
    <property type="entry name" value="CRCB"/>
    <property type="match status" value="1"/>
</dbReference>
<feature type="transmembrane region" description="Helical" evidence="11">
    <location>
        <begin position="72"/>
        <end position="89"/>
    </location>
</feature>
<keyword evidence="6 11" id="KW-0406">Ion transport</keyword>
<evidence type="ECO:0000313" key="13">
    <source>
        <dbReference type="Proteomes" id="UP000634206"/>
    </source>
</evidence>
<protein>
    <recommendedName>
        <fullName evidence="11">Fluoride-specific ion channel FluC</fullName>
    </recommendedName>
</protein>
<dbReference type="InterPro" id="IPR003691">
    <property type="entry name" value="FluC"/>
</dbReference>
<keyword evidence="11" id="KW-0915">Sodium</keyword>
<comment type="subcellular location">
    <subcellularLocation>
        <location evidence="1 11">Cell membrane</location>
        <topology evidence="1 11">Multi-pass membrane protein</topology>
    </subcellularLocation>
</comment>
<reference evidence="12" key="1">
    <citation type="submission" date="2021-01" db="EMBL/GenBank/DDBJ databases">
        <title>Modified the classification status of verrucomicrobia.</title>
        <authorList>
            <person name="Feng X."/>
        </authorList>
    </citation>
    <scope>NUCLEOTIDE SEQUENCE</scope>
    <source>
        <strain evidence="12">5K15</strain>
    </source>
</reference>
<keyword evidence="5 11" id="KW-1133">Transmembrane helix</keyword>
<evidence type="ECO:0000256" key="9">
    <source>
        <dbReference type="ARBA" id="ARBA00035120"/>
    </source>
</evidence>
<accession>A0AAE2SCK4</accession>
<keyword evidence="2 11" id="KW-1003">Cell membrane</keyword>
<comment type="catalytic activity">
    <reaction evidence="10">
        <text>fluoride(in) = fluoride(out)</text>
        <dbReference type="Rhea" id="RHEA:76159"/>
        <dbReference type="ChEBI" id="CHEBI:17051"/>
    </reaction>
    <physiologicalReaction direction="left-to-right" evidence="10">
        <dbReference type="Rhea" id="RHEA:76160"/>
    </physiologicalReaction>
</comment>
<gene>
    <name evidence="11 12" type="primary">crcB</name>
    <name evidence="11" type="synonym">fluC</name>
    <name evidence="12" type="ORF">JIN83_12170</name>
</gene>
<evidence type="ECO:0000256" key="5">
    <source>
        <dbReference type="ARBA" id="ARBA00022989"/>
    </source>
</evidence>
<dbReference type="GO" id="GO:0062054">
    <property type="term" value="F:fluoride channel activity"/>
    <property type="evidence" value="ECO:0007669"/>
    <property type="project" value="UniProtKB-UniRule"/>
</dbReference>
<evidence type="ECO:0000256" key="4">
    <source>
        <dbReference type="ARBA" id="ARBA00022692"/>
    </source>
</evidence>
<keyword evidence="3" id="KW-0997">Cell inner membrane</keyword>
<dbReference type="PANTHER" id="PTHR28259">
    <property type="entry name" value="FLUORIDE EXPORT PROTEIN 1-RELATED"/>
    <property type="match status" value="1"/>
</dbReference>
<comment type="similarity">
    <text evidence="9 11">Belongs to the fluoride channel Fluc/FEX (TC 1.A.43) family.</text>
</comment>
<organism evidence="12 13">
    <name type="scientific">Oceaniferula flava</name>
    <dbReference type="NCBI Taxonomy" id="2800421"/>
    <lineage>
        <taxon>Bacteria</taxon>
        <taxon>Pseudomonadati</taxon>
        <taxon>Verrucomicrobiota</taxon>
        <taxon>Verrucomicrobiia</taxon>
        <taxon>Verrucomicrobiales</taxon>
        <taxon>Verrucomicrobiaceae</taxon>
        <taxon>Oceaniferula</taxon>
    </lineage>
</organism>
<dbReference type="RefSeq" id="WP_309490334.1">
    <property type="nucleotide sequence ID" value="NZ_JAENIG010000008.1"/>
</dbReference>
<keyword evidence="4 11" id="KW-0812">Transmembrane</keyword>
<sequence>MHWLYIFLGGGLGAASRYAVASGVQQLAANTRLHKFPVGILACNLLGSFVIGLIIGFMAVRHQESWARLHPFAVAGFLGSFTTFSTFALDTHKLFGETPLLAIVNLAASVLGSLAAVWLGFKAANTLFL</sequence>
<feature type="transmembrane region" description="Helical" evidence="11">
    <location>
        <begin position="101"/>
        <end position="121"/>
    </location>
</feature>
<keyword evidence="8 11" id="KW-0407">Ion channel</keyword>